<sequence length="197" mass="22712">MPHHYAKSEPAYPLEGENTRSRGANAHAHPRSELVKALLTSLRREKHGKNKREYADRGVGSLLDGHCTTEELMSISRYYMNLNTGESARNLELPNLFSIPLEHEGYTDCRALVMIMEQGKTNQFGRREFGSCRRHCKVEICPVGALAFYFFFRWSIEKEDIPNFLVPERWYDIKLLKSGTDLLTPLHTVPTTIRVSW</sequence>
<feature type="domain" description="Ndc10" evidence="2">
    <location>
        <begin position="22"/>
        <end position="180"/>
    </location>
</feature>
<accession>A0A2P4YJV7</accession>
<proteinExistence type="predicted"/>
<dbReference type="Proteomes" id="UP000237271">
    <property type="component" value="Unassembled WGS sequence"/>
</dbReference>
<dbReference type="GO" id="GO:0003677">
    <property type="term" value="F:DNA binding"/>
    <property type="evidence" value="ECO:0007669"/>
    <property type="project" value="InterPro"/>
</dbReference>
<feature type="region of interest" description="Disordered" evidence="1">
    <location>
        <begin position="1"/>
        <end position="32"/>
    </location>
</feature>
<comment type="caution">
    <text evidence="3">The sequence shown here is derived from an EMBL/GenBank/DDBJ whole genome shotgun (WGS) entry which is preliminary data.</text>
</comment>
<keyword evidence="4" id="KW-1185">Reference proteome</keyword>
<gene>
    <name evidence="3" type="ORF">PHPALM_4427</name>
</gene>
<organism evidence="3 4">
    <name type="scientific">Phytophthora palmivora</name>
    <dbReference type="NCBI Taxonomy" id="4796"/>
    <lineage>
        <taxon>Eukaryota</taxon>
        <taxon>Sar</taxon>
        <taxon>Stramenopiles</taxon>
        <taxon>Oomycota</taxon>
        <taxon>Peronosporomycetes</taxon>
        <taxon>Peronosporales</taxon>
        <taxon>Peronosporaceae</taxon>
        <taxon>Phytophthora</taxon>
    </lineage>
</organism>
<name>A0A2P4YJV7_9STRA</name>
<dbReference type="InterPro" id="IPR031872">
    <property type="entry name" value="NDC10_II"/>
</dbReference>
<dbReference type="AlphaFoldDB" id="A0A2P4YJV7"/>
<evidence type="ECO:0000313" key="3">
    <source>
        <dbReference type="EMBL" id="POM78092.1"/>
    </source>
</evidence>
<evidence type="ECO:0000256" key="1">
    <source>
        <dbReference type="SAM" id="MobiDB-lite"/>
    </source>
</evidence>
<reference evidence="3 4" key="1">
    <citation type="journal article" date="2017" name="Genome Biol. Evol.">
        <title>Phytophthora megakarya and P. palmivora, closely related causal agents of cacao black pod rot, underwent increases in genome sizes and gene numbers by different mechanisms.</title>
        <authorList>
            <person name="Ali S.S."/>
            <person name="Shao J."/>
            <person name="Lary D.J."/>
            <person name="Kronmiller B."/>
            <person name="Shen D."/>
            <person name="Strem M.D."/>
            <person name="Amoako-Attah I."/>
            <person name="Akrofi A.Y."/>
            <person name="Begoude B.A."/>
            <person name="Ten Hoopen G.M."/>
            <person name="Coulibaly K."/>
            <person name="Kebe B.I."/>
            <person name="Melnick R.L."/>
            <person name="Guiltinan M.J."/>
            <person name="Tyler B.M."/>
            <person name="Meinhardt L.W."/>
            <person name="Bailey B.A."/>
        </authorList>
    </citation>
    <scope>NUCLEOTIDE SEQUENCE [LARGE SCALE GENOMIC DNA]</scope>
    <source>
        <strain evidence="4">sbr112.9</strain>
    </source>
</reference>
<dbReference type="InterPro" id="IPR038279">
    <property type="entry name" value="Ndc10_dom2_sf"/>
</dbReference>
<dbReference type="EMBL" id="NCKW01002166">
    <property type="protein sequence ID" value="POM78092.1"/>
    <property type="molecule type" value="Genomic_DNA"/>
</dbReference>
<protein>
    <recommendedName>
        <fullName evidence="2">Ndc10 domain-containing protein</fullName>
    </recommendedName>
</protein>
<dbReference type="Pfam" id="PF16787">
    <property type="entry name" value="NDC10_II"/>
    <property type="match status" value="1"/>
</dbReference>
<dbReference type="Gene3D" id="1.10.443.20">
    <property type="entry name" value="Centromere DNA-binding protein complex CBF3 subunit, domain 2"/>
    <property type="match status" value="1"/>
</dbReference>
<dbReference type="OrthoDB" id="120763at2759"/>
<evidence type="ECO:0000259" key="2">
    <source>
        <dbReference type="Pfam" id="PF16787"/>
    </source>
</evidence>
<evidence type="ECO:0000313" key="4">
    <source>
        <dbReference type="Proteomes" id="UP000237271"/>
    </source>
</evidence>